<dbReference type="Gene3D" id="2.60.110.10">
    <property type="entry name" value="Thaumatin"/>
    <property type="match status" value="1"/>
</dbReference>
<dbReference type="EMBL" id="SPLM01000108">
    <property type="protein sequence ID" value="TMW60121.1"/>
    <property type="molecule type" value="Genomic_DNA"/>
</dbReference>
<protein>
    <recommendedName>
        <fullName evidence="6">Thaumatin-like protein</fullName>
    </recommendedName>
</protein>
<dbReference type="InterPro" id="IPR001938">
    <property type="entry name" value="Thaumatin"/>
</dbReference>
<reference evidence="4" key="1">
    <citation type="submission" date="2019-03" db="EMBL/GenBank/DDBJ databases">
        <title>Long read genome sequence of the mycoparasitic Pythium oligandrum ATCC 38472 isolated from sugarbeet rhizosphere.</title>
        <authorList>
            <person name="Gaulin E."/>
        </authorList>
    </citation>
    <scope>NUCLEOTIDE SEQUENCE</scope>
    <source>
        <strain evidence="4">ATCC 38472_TT</strain>
    </source>
</reference>
<keyword evidence="2" id="KW-0812">Transmembrane</keyword>
<dbReference type="AlphaFoldDB" id="A0A8K1FF36"/>
<evidence type="ECO:0000313" key="4">
    <source>
        <dbReference type="EMBL" id="TMW60121.1"/>
    </source>
</evidence>
<evidence type="ECO:0000256" key="3">
    <source>
        <dbReference type="SAM" id="SignalP"/>
    </source>
</evidence>
<dbReference type="SUPFAM" id="SSF49870">
    <property type="entry name" value="Osmotin, thaumatin-like protein"/>
    <property type="match status" value="1"/>
</dbReference>
<accession>A0A8K1FF36</accession>
<feature type="transmembrane region" description="Helical" evidence="2">
    <location>
        <begin position="225"/>
        <end position="246"/>
    </location>
</feature>
<keyword evidence="3" id="KW-0732">Signal</keyword>
<gene>
    <name evidence="4" type="ORF">Poli38472_000163</name>
</gene>
<comment type="caution">
    <text evidence="4">The sequence shown here is derived from an EMBL/GenBank/DDBJ whole genome shotgun (WGS) entry which is preliminary data.</text>
</comment>
<name>A0A8K1FF36_PYTOL</name>
<evidence type="ECO:0000313" key="5">
    <source>
        <dbReference type="Proteomes" id="UP000794436"/>
    </source>
</evidence>
<feature type="chain" id="PRO_5035461620" description="Thaumatin-like protein" evidence="3">
    <location>
        <begin position="20"/>
        <end position="278"/>
    </location>
</feature>
<evidence type="ECO:0000256" key="2">
    <source>
        <dbReference type="SAM" id="Phobius"/>
    </source>
</evidence>
<feature type="signal peptide" evidence="3">
    <location>
        <begin position="1"/>
        <end position="19"/>
    </location>
</feature>
<organism evidence="4 5">
    <name type="scientific">Pythium oligandrum</name>
    <name type="common">Mycoparasitic fungus</name>
    <dbReference type="NCBI Taxonomy" id="41045"/>
    <lineage>
        <taxon>Eukaryota</taxon>
        <taxon>Sar</taxon>
        <taxon>Stramenopiles</taxon>
        <taxon>Oomycota</taxon>
        <taxon>Peronosporomycetes</taxon>
        <taxon>Pythiales</taxon>
        <taxon>Pythiaceae</taxon>
        <taxon>Pythium</taxon>
    </lineage>
</organism>
<sequence>MKLMLAALLALLLVVSVDALDVTFRNLCGKDMMMFDGGTSEKIEKDGALKLTLPPGSIRAYRFGSGQQATLAEFSIDEKNTWYDISIIPVGPLGGPGQCTSLEDCKKVTGGRGFNKAIKMIPHGDANVPGTHCRTLTCLEDGCTDAYQYPDDPAKTHNCPADMKFTVVFCAKSTTGSSDSSQGWDSELESADVTARNTTVPAPEPSVAVSSITTKSGDEEGSTNVAVYVASIIGGAVLLIAAALFVRRYRYRSLERINERKLSSTALLNYQNRQEALL</sequence>
<keyword evidence="2" id="KW-1133">Transmembrane helix</keyword>
<feature type="region of interest" description="Disordered" evidence="1">
    <location>
        <begin position="198"/>
        <end position="219"/>
    </location>
</feature>
<dbReference type="SMART" id="SM00205">
    <property type="entry name" value="THN"/>
    <property type="match status" value="1"/>
</dbReference>
<evidence type="ECO:0008006" key="6">
    <source>
        <dbReference type="Google" id="ProtNLM"/>
    </source>
</evidence>
<evidence type="ECO:0000256" key="1">
    <source>
        <dbReference type="SAM" id="MobiDB-lite"/>
    </source>
</evidence>
<keyword evidence="5" id="KW-1185">Reference proteome</keyword>
<keyword evidence="2" id="KW-0472">Membrane</keyword>
<dbReference type="PANTHER" id="PTHR31737">
    <property type="entry name" value="PROTEIN TOS1"/>
    <property type="match status" value="1"/>
</dbReference>
<dbReference type="OrthoDB" id="430315at2759"/>
<proteinExistence type="predicted"/>
<dbReference type="InterPro" id="IPR037176">
    <property type="entry name" value="Osmotin/thaumatin-like_sf"/>
</dbReference>
<dbReference type="PANTHER" id="PTHR31737:SF2">
    <property type="entry name" value="PROTEIN TOS1"/>
    <property type="match status" value="1"/>
</dbReference>
<dbReference type="Proteomes" id="UP000794436">
    <property type="component" value="Unassembled WGS sequence"/>
</dbReference>